<evidence type="ECO:0000259" key="2">
    <source>
        <dbReference type="Pfam" id="PF00171"/>
    </source>
</evidence>
<proteinExistence type="inferred from homology"/>
<dbReference type="InterPro" id="IPR016161">
    <property type="entry name" value="Ald_DH/histidinol_DH"/>
</dbReference>
<dbReference type="Gene3D" id="3.40.309.10">
    <property type="entry name" value="Aldehyde Dehydrogenase, Chain A, domain 2"/>
    <property type="match status" value="1"/>
</dbReference>
<dbReference type="Gene3D" id="3.40.605.10">
    <property type="entry name" value="Aldehyde Dehydrogenase, Chain A, domain 1"/>
    <property type="match status" value="1"/>
</dbReference>
<protein>
    <recommendedName>
        <fullName evidence="2">Aldehyde dehydrogenase domain-containing protein</fullName>
    </recommendedName>
</protein>
<dbReference type="SUPFAM" id="SSF53720">
    <property type="entry name" value="ALDH-like"/>
    <property type="match status" value="1"/>
</dbReference>
<name>A0A814HGZ6_9BILA</name>
<evidence type="ECO:0000313" key="3">
    <source>
        <dbReference type="EMBL" id="CAF1009519.1"/>
    </source>
</evidence>
<dbReference type="Pfam" id="PF00171">
    <property type="entry name" value="Aldedh"/>
    <property type="match status" value="1"/>
</dbReference>
<gene>
    <name evidence="3" type="ORF">ZHD862_LOCUS12962</name>
</gene>
<feature type="domain" description="Aldehyde dehydrogenase" evidence="2">
    <location>
        <begin position="10"/>
        <end position="221"/>
    </location>
</feature>
<comment type="caution">
    <text evidence="3">The sequence shown here is derived from an EMBL/GenBank/DDBJ whole genome shotgun (WGS) entry which is preliminary data.</text>
</comment>
<dbReference type="InterPro" id="IPR015590">
    <property type="entry name" value="Aldehyde_DH_dom"/>
</dbReference>
<evidence type="ECO:0000256" key="1">
    <source>
        <dbReference type="ARBA" id="ARBA00009986"/>
    </source>
</evidence>
<dbReference type="GO" id="GO:0016620">
    <property type="term" value="F:oxidoreductase activity, acting on the aldehyde or oxo group of donors, NAD or NADP as acceptor"/>
    <property type="evidence" value="ECO:0007669"/>
    <property type="project" value="InterPro"/>
</dbReference>
<dbReference type="AlphaFoldDB" id="A0A814HGZ6"/>
<dbReference type="InterPro" id="IPR016163">
    <property type="entry name" value="Ald_DH_C"/>
</dbReference>
<dbReference type="InterPro" id="IPR016162">
    <property type="entry name" value="Ald_DH_N"/>
</dbReference>
<dbReference type="Proteomes" id="UP000663864">
    <property type="component" value="Unassembled WGS sequence"/>
</dbReference>
<organism evidence="3 4">
    <name type="scientific">Rotaria sordida</name>
    <dbReference type="NCBI Taxonomy" id="392033"/>
    <lineage>
        <taxon>Eukaryota</taxon>
        <taxon>Metazoa</taxon>
        <taxon>Spiralia</taxon>
        <taxon>Gnathifera</taxon>
        <taxon>Rotifera</taxon>
        <taxon>Eurotatoria</taxon>
        <taxon>Bdelloidea</taxon>
        <taxon>Philodinida</taxon>
        <taxon>Philodinidae</taxon>
        <taxon>Rotaria</taxon>
    </lineage>
</organism>
<dbReference type="EMBL" id="CAJNOT010000521">
    <property type="protein sequence ID" value="CAF1009519.1"/>
    <property type="molecule type" value="Genomic_DNA"/>
</dbReference>
<comment type="similarity">
    <text evidence="1">Belongs to the aldehyde dehydrogenase family.</text>
</comment>
<dbReference type="FunFam" id="3.40.309.10:FF:000001">
    <property type="entry name" value="Mitochondrial aldehyde dehydrogenase 2"/>
    <property type="match status" value="1"/>
</dbReference>
<accession>A0A814HGZ6</accession>
<sequence>MLALKLGPALACGGKSPLIICEDADVDFAVYVAHEAIFHNAAQNCIAASRTFVHAKIYDEFIKKSVALAKKRIVGDPFDANTQQGPQINKDQFQKILNYVELGKKAGAKLECGGEKINDKGYFIKPTVFSSVTDDMKIAREEIFGPVMCVLKFDSYDEVIERANATNFGLVAGVITKDLTRALKFVQELQAGSVWVNTYAAMKFHAPFGGFKQSGIGRELESPLKIMEAIEMIRKIHLLATTKQSKLHQLINELESGLTDVYINSTVN</sequence>
<evidence type="ECO:0000313" key="4">
    <source>
        <dbReference type="Proteomes" id="UP000663864"/>
    </source>
</evidence>
<dbReference type="PANTHER" id="PTHR11699">
    <property type="entry name" value="ALDEHYDE DEHYDROGENASE-RELATED"/>
    <property type="match status" value="1"/>
</dbReference>
<reference evidence="3" key="1">
    <citation type="submission" date="2021-02" db="EMBL/GenBank/DDBJ databases">
        <authorList>
            <person name="Nowell W R."/>
        </authorList>
    </citation>
    <scope>NUCLEOTIDE SEQUENCE</scope>
</reference>